<dbReference type="Proteomes" id="UP000515442">
    <property type="component" value="Chromosome"/>
</dbReference>
<organism evidence="1 2">
    <name type="scientific">Aeromonas veronii</name>
    <dbReference type="NCBI Taxonomy" id="654"/>
    <lineage>
        <taxon>Bacteria</taxon>
        <taxon>Pseudomonadati</taxon>
        <taxon>Pseudomonadota</taxon>
        <taxon>Gammaproteobacteria</taxon>
        <taxon>Aeromonadales</taxon>
        <taxon>Aeromonadaceae</taxon>
        <taxon>Aeromonas</taxon>
    </lineage>
</organism>
<protein>
    <submittedName>
        <fullName evidence="1">Uncharacterized protein</fullName>
    </submittedName>
</protein>
<name>A0A6S5DJL1_AERVE</name>
<sequence length="43" mass="4922">MYRVVTPQTAAEPGTYCKLRWKRLCKPFHLPVGANSRMKLCIG</sequence>
<proteinExistence type="predicted"/>
<dbReference type="EMBL" id="AP022038">
    <property type="protein sequence ID" value="BBR41653.1"/>
    <property type="molecule type" value="Genomic_DNA"/>
</dbReference>
<gene>
    <name evidence="1" type="ORF">WP3W19E03_41780</name>
</gene>
<evidence type="ECO:0000313" key="1">
    <source>
        <dbReference type="EMBL" id="BBR41653.1"/>
    </source>
</evidence>
<dbReference type="AlphaFoldDB" id="A0A6S5DJL1"/>
<accession>A0A6S5DJL1</accession>
<evidence type="ECO:0000313" key="2">
    <source>
        <dbReference type="Proteomes" id="UP000515442"/>
    </source>
</evidence>
<reference evidence="1 2" key="1">
    <citation type="submission" date="2019-12" db="EMBL/GenBank/DDBJ databases">
        <title>complete genome sequences of Aeromonas veronii str. WP3-W19-ESBL-03 isolated from wastewater treatment plant effluent.</title>
        <authorList>
            <person name="Sekizuka T."/>
            <person name="Itokawa K."/>
            <person name="Yatsu K."/>
            <person name="Inamine Y."/>
            <person name="Kuroda M."/>
        </authorList>
    </citation>
    <scope>NUCLEOTIDE SEQUENCE [LARGE SCALE GENOMIC DNA]</scope>
    <source>
        <strain evidence="1 2">WP3-W19-ESBL-03</strain>
    </source>
</reference>